<dbReference type="AlphaFoldDB" id="A0A183FKP2"/>
<feature type="region of interest" description="Disordered" evidence="1">
    <location>
        <begin position="95"/>
        <end position="147"/>
    </location>
</feature>
<gene>
    <name evidence="2" type="ORF">HPBE_LOCUS7735</name>
</gene>
<reference evidence="4" key="2">
    <citation type="submission" date="2019-09" db="UniProtKB">
        <authorList>
            <consortium name="WormBaseParasite"/>
        </authorList>
    </citation>
    <scope>IDENTIFICATION</scope>
</reference>
<keyword evidence="3" id="KW-1185">Reference proteome</keyword>
<proteinExistence type="predicted"/>
<reference evidence="2 3" key="1">
    <citation type="submission" date="2018-11" db="EMBL/GenBank/DDBJ databases">
        <authorList>
            <consortium name="Pathogen Informatics"/>
        </authorList>
    </citation>
    <scope>NUCLEOTIDE SEQUENCE [LARGE SCALE GENOMIC DNA]</scope>
</reference>
<evidence type="ECO:0000313" key="2">
    <source>
        <dbReference type="EMBL" id="VDO73412.1"/>
    </source>
</evidence>
<evidence type="ECO:0000256" key="1">
    <source>
        <dbReference type="SAM" id="MobiDB-lite"/>
    </source>
</evidence>
<evidence type="ECO:0000313" key="4">
    <source>
        <dbReference type="WBParaSite" id="HPBE_0000773401-mRNA-1"/>
    </source>
</evidence>
<sequence>METKMLRWTEGVTRMDRIRNDVIRQKFGIEPIADKMLACDGTAKFCVGKKTASARYALTSRMAPHYALIVFALLATTVDACHRRCYYYDCYRKARSPSEQPNDVDDPSGYAIGDTINSNNHLPIPAKEETSDLVTGGRKLSLKKQAN</sequence>
<evidence type="ECO:0000313" key="3">
    <source>
        <dbReference type="Proteomes" id="UP000050761"/>
    </source>
</evidence>
<protein>
    <submittedName>
        <fullName evidence="2 4">Uncharacterized protein</fullName>
    </submittedName>
</protein>
<organism evidence="3 4">
    <name type="scientific">Heligmosomoides polygyrus</name>
    <name type="common">Parasitic roundworm</name>
    <dbReference type="NCBI Taxonomy" id="6339"/>
    <lineage>
        <taxon>Eukaryota</taxon>
        <taxon>Metazoa</taxon>
        <taxon>Ecdysozoa</taxon>
        <taxon>Nematoda</taxon>
        <taxon>Chromadorea</taxon>
        <taxon>Rhabditida</taxon>
        <taxon>Rhabditina</taxon>
        <taxon>Rhabditomorpha</taxon>
        <taxon>Strongyloidea</taxon>
        <taxon>Heligmosomidae</taxon>
        <taxon>Heligmosomoides</taxon>
    </lineage>
</organism>
<dbReference type="EMBL" id="UZAH01025961">
    <property type="protein sequence ID" value="VDO73412.1"/>
    <property type="molecule type" value="Genomic_DNA"/>
</dbReference>
<dbReference type="WBParaSite" id="HPBE_0000773401-mRNA-1">
    <property type="protein sequence ID" value="HPBE_0000773401-mRNA-1"/>
    <property type="gene ID" value="HPBE_0000773401"/>
</dbReference>
<name>A0A183FKP2_HELPZ</name>
<accession>A0A3P8BN44</accession>
<accession>A0A183FKP2</accession>
<dbReference type="Proteomes" id="UP000050761">
    <property type="component" value="Unassembled WGS sequence"/>
</dbReference>